<feature type="domain" description="ABC3 transporter permease C-terminal" evidence="7">
    <location>
        <begin position="647"/>
        <end position="759"/>
    </location>
</feature>
<evidence type="ECO:0000256" key="6">
    <source>
        <dbReference type="SAM" id="Phobius"/>
    </source>
</evidence>
<dbReference type="EMBL" id="BORR01000016">
    <property type="protein sequence ID" value="GIO38906.1"/>
    <property type="molecule type" value="Genomic_DNA"/>
</dbReference>
<gene>
    <name evidence="8" type="ORF">J41TS12_37670</name>
</gene>
<dbReference type="PANTHER" id="PTHR30287">
    <property type="entry name" value="MEMBRANE COMPONENT OF PREDICTED ABC SUPERFAMILY METABOLITE UPTAKE TRANSPORTER"/>
    <property type="match status" value="1"/>
</dbReference>
<evidence type="ECO:0000259" key="7">
    <source>
        <dbReference type="Pfam" id="PF02687"/>
    </source>
</evidence>
<dbReference type="InterPro" id="IPR038766">
    <property type="entry name" value="Membrane_comp_ABC_pdt"/>
</dbReference>
<feature type="transmembrane region" description="Helical" evidence="6">
    <location>
        <begin position="300"/>
        <end position="321"/>
    </location>
</feature>
<dbReference type="PANTHER" id="PTHR30287:SF2">
    <property type="entry name" value="BLL1001 PROTEIN"/>
    <property type="match status" value="1"/>
</dbReference>
<evidence type="ECO:0000256" key="2">
    <source>
        <dbReference type="ARBA" id="ARBA00022475"/>
    </source>
</evidence>
<proteinExistence type="predicted"/>
<protein>
    <submittedName>
        <fullName evidence="8">ABC transporter permease</fullName>
    </submittedName>
</protein>
<accession>A0A920CG39</accession>
<keyword evidence="2" id="KW-1003">Cell membrane</keyword>
<evidence type="ECO:0000256" key="5">
    <source>
        <dbReference type="ARBA" id="ARBA00023136"/>
    </source>
</evidence>
<comment type="subcellular location">
    <subcellularLocation>
        <location evidence="1">Cell membrane</location>
        <topology evidence="1">Multi-pass membrane protein</topology>
    </subcellularLocation>
</comment>
<dbReference type="InterPro" id="IPR003838">
    <property type="entry name" value="ABC3_permease_C"/>
</dbReference>
<feature type="transmembrane region" description="Helical" evidence="6">
    <location>
        <begin position="688"/>
        <end position="709"/>
    </location>
</feature>
<evidence type="ECO:0000313" key="8">
    <source>
        <dbReference type="EMBL" id="GIO38906.1"/>
    </source>
</evidence>
<sequence>MYYRMIRNDLSRSKLITLTTLIFIAAAAMLVSLAAILTVNLSGAIDTLMVKAKTPHFMQMHTGELDMKRLSAFAEQNGEVDDYQVLEFLNMDGAKVTLGGQSLADQVQDIGFSVQSEAFDYLLDLKGHPIRAEEGELYVPLTYMKDDTTRIGDTAIIGEKSLTVAGFLRDSQMNSTLASSKRFLVSAKDYAELQSQGSVEYLIEFRLKNLSALGAFEAAYAAAGLEANGPTITYPLFRMINAISDGMMIGVILLVSLLVVAIALMCIRFTLLAKIEDDYREIGVMKAIGLRIADIKRIYLAKYAAIAAAGSLLGFVLSLGLQGLLLENIRLYMGESDQASLGAIFGIIGILLVFLAIIAYVNGVLRRFRHISPAEAIRFGTAQQKVSGTGRLRLSRSGWLNTNVFLGIKDVLIRKKLYATMLAVLVISAFIMIVPQNLHATISSKDFTQYMGIGDADLRMDLRQTGHLSEQAAEITDALEGDSAIRSYVMLTTKSFPVKLENGSEERLKIELGDHARFPIKYAEGGAPGADHEIALSAINAQELGVRVGDFLTVELQGKPVRLTVSGIYSDITNGGKTAKAVFADPSAEQMWCIFYAELADPAQTISKAGEYADRFPETKVSDMDEFIAQTFGSTRSSIEMASYASMAVALIITVLVTLLFMHMLVFKDRYAISVMKAFGFTNGDIQLQYLSRSAFILVTGVVLGTLLANTAGEKLAGAVISSFGASAFQFTANPVSSYVLIPLLMASLVLIATIIGTSGAGAIKISEHIKE</sequence>
<evidence type="ECO:0000256" key="1">
    <source>
        <dbReference type="ARBA" id="ARBA00004651"/>
    </source>
</evidence>
<keyword evidence="3 6" id="KW-0812">Transmembrane</keyword>
<reference evidence="8 9" key="1">
    <citation type="submission" date="2021-03" db="EMBL/GenBank/DDBJ databases">
        <title>Antimicrobial resistance genes in bacteria isolated from Japanese honey, and their potential for conferring macrolide and lincosamide resistance in the American foulbrood pathogen Paenibacillus larvae.</title>
        <authorList>
            <person name="Okamoto M."/>
            <person name="Kumagai M."/>
            <person name="Kanamori H."/>
            <person name="Takamatsu D."/>
        </authorList>
    </citation>
    <scope>NUCLEOTIDE SEQUENCE [LARGE SCALE GENOMIC DNA]</scope>
    <source>
        <strain evidence="8 9">J41TS12</strain>
    </source>
</reference>
<feature type="transmembrane region" description="Helical" evidence="6">
    <location>
        <begin position="417"/>
        <end position="435"/>
    </location>
</feature>
<dbReference type="RefSeq" id="WP_212941576.1">
    <property type="nucleotide sequence ID" value="NZ_BORR01000016.1"/>
</dbReference>
<keyword evidence="4 6" id="KW-1133">Transmembrane helix</keyword>
<feature type="transmembrane region" description="Helical" evidence="6">
    <location>
        <begin position="739"/>
        <end position="764"/>
    </location>
</feature>
<feature type="transmembrane region" description="Helical" evidence="6">
    <location>
        <begin position="341"/>
        <end position="361"/>
    </location>
</feature>
<keyword evidence="5 6" id="KW-0472">Membrane</keyword>
<evidence type="ECO:0000313" key="9">
    <source>
        <dbReference type="Proteomes" id="UP000681162"/>
    </source>
</evidence>
<name>A0A920CG39_9BACL</name>
<evidence type="ECO:0000256" key="4">
    <source>
        <dbReference type="ARBA" id="ARBA00022989"/>
    </source>
</evidence>
<dbReference type="GO" id="GO:0005886">
    <property type="term" value="C:plasma membrane"/>
    <property type="evidence" value="ECO:0007669"/>
    <property type="project" value="UniProtKB-SubCell"/>
</dbReference>
<dbReference type="AlphaFoldDB" id="A0A920CG39"/>
<feature type="domain" description="ABC3 transporter permease C-terminal" evidence="7">
    <location>
        <begin position="254"/>
        <end position="359"/>
    </location>
</feature>
<keyword evidence="9" id="KW-1185">Reference proteome</keyword>
<dbReference type="Proteomes" id="UP000681162">
    <property type="component" value="Unassembled WGS sequence"/>
</dbReference>
<comment type="caution">
    <text evidence="8">The sequence shown here is derived from an EMBL/GenBank/DDBJ whole genome shotgun (WGS) entry which is preliminary data.</text>
</comment>
<feature type="transmembrane region" description="Helical" evidence="6">
    <location>
        <begin position="644"/>
        <end position="667"/>
    </location>
</feature>
<dbReference type="Pfam" id="PF02687">
    <property type="entry name" value="FtsX"/>
    <property type="match status" value="2"/>
</dbReference>
<organism evidence="8 9">
    <name type="scientific">Paenibacillus antibioticophila</name>
    <dbReference type="NCBI Taxonomy" id="1274374"/>
    <lineage>
        <taxon>Bacteria</taxon>
        <taxon>Bacillati</taxon>
        <taxon>Bacillota</taxon>
        <taxon>Bacilli</taxon>
        <taxon>Bacillales</taxon>
        <taxon>Paenibacillaceae</taxon>
        <taxon>Paenibacillus</taxon>
    </lineage>
</organism>
<feature type="transmembrane region" description="Helical" evidence="6">
    <location>
        <begin position="247"/>
        <end position="271"/>
    </location>
</feature>
<evidence type="ECO:0000256" key="3">
    <source>
        <dbReference type="ARBA" id="ARBA00022692"/>
    </source>
</evidence>